<evidence type="ECO:0000256" key="1">
    <source>
        <dbReference type="ARBA" id="ARBA00022857"/>
    </source>
</evidence>
<gene>
    <name evidence="5" type="ORF">UFOPK1358_01719</name>
    <name evidence="6" type="ORF">UFOPK2766_00510</name>
    <name evidence="7" type="ORF">UFOPK3519_00516</name>
</gene>
<evidence type="ECO:0000313" key="6">
    <source>
        <dbReference type="EMBL" id="CAB4733890.1"/>
    </source>
</evidence>
<dbReference type="Gene3D" id="3.40.50.720">
    <property type="entry name" value="NAD(P)-binding Rossmann-like Domain"/>
    <property type="match status" value="1"/>
</dbReference>
<name>A0A6J6CMB1_9ZZZZ</name>
<dbReference type="InterPro" id="IPR045760">
    <property type="entry name" value="DAP_DH_C"/>
</dbReference>
<feature type="domain" description="2,4-diaminopentanoate dehydrogenase C-terminal" evidence="4">
    <location>
        <begin position="150"/>
        <end position="357"/>
    </location>
</feature>
<dbReference type="SUPFAM" id="SSF51735">
    <property type="entry name" value="NAD(P)-binding Rossmann-fold domains"/>
    <property type="match status" value="1"/>
</dbReference>
<dbReference type="GO" id="GO:0009089">
    <property type="term" value="P:lysine biosynthetic process via diaminopimelate"/>
    <property type="evidence" value="ECO:0007669"/>
    <property type="project" value="InterPro"/>
</dbReference>
<evidence type="ECO:0000259" key="3">
    <source>
        <dbReference type="Pfam" id="PF01113"/>
    </source>
</evidence>
<sequence length="377" mass="39652">MSSHESRIATVVWGTGNMGRAAIRSVAAHPGLELVDVIVNNPDKVGRDAGDLAGLGYQLGVAASNDVAAVLDRSPAALVYTASGDIRPDDALVDIQRALAAGVTVVTPSVYPLYDPRNAPAELLEPLRDIAQSGGASLLVTGIDPGWGNDILPVLMTGLASTIDQIRCQEIFDYSTYDQPDAVRYLVGFGQPMDEVPPMVAPTVPTMVWGGQVRMIARALGVTLDEVREAVDRVPLEHTVTNAMGTFDAGTQGGLRFEVQGIVDGEPLIIIEHITRIDPGVAPDWPSPPDGGAGAHKVVLEGRPRIEVNIEATDEGGNRAAGGNATAAARLVNAIPWLLDAAPSVYDAFDVPLSPAVGRLGRTAEIQTQQQQQEQSS</sequence>
<protein>
    <submittedName>
        <fullName evidence="5">Unannotated protein</fullName>
    </submittedName>
</protein>
<feature type="domain" description="Dihydrodipicolinate reductase N-terminal" evidence="3">
    <location>
        <begin position="11"/>
        <end position="74"/>
    </location>
</feature>
<dbReference type="EMBL" id="CAEZSF010000217">
    <property type="protein sequence ID" value="CAB4552621.1"/>
    <property type="molecule type" value="Genomic_DNA"/>
</dbReference>
<accession>A0A6J6CMB1</accession>
<dbReference type="GO" id="GO:0008839">
    <property type="term" value="F:4-hydroxy-tetrahydrodipicolinate reductase"/>
    <property type="evidence" value="ECO:0007669"/>
    <property type="project" value="InterPro"/>
</dbReference>
<keyword evidence="1" id="KW-0521">NADP</keyword>
<dbReference type="InterPro" id="IPR000846">
    <property type="entry name" value="DapB_N"/>
</dbReference>
<dbReference type="Pfam" id="PF01113">
    <property type="entry name" value="DapB_N"/>
    <property type="match status" value="1"/>
</dbReference>
<evidence type="ECO:0000256" key="2">
    <source>
        <dbReference type="ARBA" id="ARBA00023002"/>
    </source>
</evidence>
<dbReference type="EMBL" id="CAFBMG010000026">
    <property type="protein sequence ID" value="CAB4894834.1"/>
    <property type="molecule type" value="Genomic_DNA"/>
</dbReference>
<evidence type="ECO:0000313" key="5">
    <source>
        <dbReference type="EMBL" id="CAB4552621.1"/>
    </source>
</evidence>
<reference evidence="5" key="1">
    <citation type="submission" date="2020-05" db="EMBL/GenBank/DDBJ databases">
        <authorList>
            <person name="Chiriac C."/>
            <person name="Salcher M."/>
            <person name="Ghai R."/>
            <person name="Kavagutti S V."/>
        </authorList>
    </citation>
    <scope>NUCLEOTIDE SEQUENCE</scope>
</reference>
<dbReference type="AlphaFoldDB" id="A0A6J6CMB1"/>
<proteinExistence type="predicted"/>
<organism evidence="5">
    <name type="scientific">freshwater metagenome</name>
    <dbReference type="NCBI Taxonomy" id="449393"/>
    <lineage>
        <taxon>unclassified sequences</taxon>
        <taxon>metagenomes</taxon>
        <taxon>ecological metagenomes</taxon>
    </lineage>
</organism>
<dbReference type="Pfam" id="PF19328">
    <property type="entry name" value="DAP_DH_C"/>
    <property type="match status" value="1"/>
</dbReference>
<keyword evidence="2" id="KW-0560">Oxidoreductase</keyword>
<evidence type="ECO:0000313" key="7">
    <source>
        <dbReference type="EMBL" id="CAB4894834.1"/>
    </source>
</evidence>
<dbReference type="InterPro" id="IPR036291">
    <property type="entry name" value="NAD(P)-bd_dom_sf"/>
</dbReference>
<evidence type="ECO:0000259" key="4">
    <source>
        <dbReference type="Pfam" id="PF19328"/>
    </source>
</evidence>
<dbReference type="EMBL" id="CAEZYU010000015">
    <property type="protein sequence ID" value="CAB4733890.1"/>
    <property type="molecule type" value="Genomic_DNA"/>
</dbReference>
<dbReference type="CDD" id="cd24146">
    <property type="entry name" value="nat-AmDH_N_like"/>
    <property type="match status" value="1"/>
</dbReference>